<keyword evidence="3" id="KW-0804">Transcription</keyword>
<dbReference type="Proteomes" id="UP000076796">
    <property type="component" value="Unassembled WGS sequence"/>
</dbReference>
<evidence type="ECO:0000313" key="6">
    <source>
        <dbReference type="EMBL" id="KZS46363.1"/>
    </source>
</evidence>
<accession>A0A163J4X9</accession>
<keyword evidence="7" id="KW-1185">Reference proteome</keyword>
<evidence type="ECO:0000256" key="1">
    <source>
        <dbReference type="ARBA" id="ARBA00023015"/>
    </source>
</evidence>
<dbReference type="EMBL" id="LWMH01000001">
    <property type="protein sequence ID" value="KZS46363.1"/>
    <property type="molecule type" value="Genomic_DNA"/>
</dbReference>
<sequence length="189" mass="21011">MSTKNVSRESILAAATRLFHLQGYHGTGLNQILKESGAPKGSLYYHFPEGKEQLAIEAVQAMAIYIENDIKTYLRYDVDVMTAFQEHIRHIAEQFNNTDELDGVPIGLMAAETSLISEPLRKACQAAFEGWELLYAKRLIEAGYDPASAQKLGIVINSMIEGAITRSLTNKNGEPLQLIAEYIPILLKK</sequence>
<dbReference type="SUPFAM" id="SSF46689">
    <property type="entry name" value="Homeodomain-like"/>
    <property type="match status" value="1"/>
</dbReference>
<dbReference type="InterPro" id="IPR054156">
    <property type="entry name" value="YxaF_TetR_C"/>
</dbReference>
<reference evidence="6" key="1">
    <citation type="journal article" date="2016" name="Genome Announc.">
        <title>Draft genomes of two strains of Paenibacillus glucanolyticus with capability to degrade lignocellulose.</title>
        <authorList>
            <person name="Mathews S.L."/>
            <person name="Pawlak J."/>
            <person name="Grunden A.M."/>
        </authorList>
    </citation>
    <scope>NUCLEOTIDE SEQUENCE [LARGE SCALE GENOMIC DNA]</scope>
    <source>
        <strain evidence="6">SLM1</strain>
    </source>
</reference>
<dbReference type="Pfam" id="PF00440">
    <property type="entry name" value="TetR_N"/>
    <property type="match status" value="1"/>
</dbReference>
<feature type="DNA-binding region" description="H-T-H motif" evidence="4">
    <location>
        <begin position="28"/>
        <end position="47"/>
    </location>
</feature>
<keyword evidence="1" id="KW-0805">Transcription regulation</keyword>
<dbReference type="PANTHER" id="PTHR47506">
    <property type="entry name" value="TRANSCRIPTIONAL REGULATORY PROTEIN"/>
    <property type="match status" value="1"/>
</dbReference>
<evidence type="ECO:0000259" key="5">
    <source>
        <dbReference type="PROSITE" id="PS50977"/>
    </source>
</evidence>
<dbReference type="InterPro" id="IPR009057">
    <property type="entry name" value="Homeodomain-like_sf"/>
</dbReference>
<proteinExistence type="predicted"/>
<dbReference type="STRING" id="59843.A3958_10355"/>
<evidence type="ECO:0000256" key="2">
    <source>
        <dbReference type="ARBA" id="ARBA00023125"/>
    </source>
</evidence>
<dbReference type="GO" id="GO:0003677">
    <property type="term" value="F:DNA binding"/>
    <property type="evidence" value="ECO:0007669"/>
    <property type="project" value="UniProtKB-UniRule"/>
</dbReference>
<comment type="caution">
    <text evidence="6">The sequence shown here is derived from an EMBL/GenBank/DDBJ whole genome shotgun (WGS) entry which is preliminary data.</text>
</comment>
<evidence type="ECO:0000313" key="7">
    <source>
        <dbReference type="Proteomes" id="UP000076796"/>
    </source>
</evidence>
<protein>
    <submittedName>
        <fullName evidence="6">TetR family transcriptional regulator</fullName>
    </submittedName>
</protein>
<evidence type="ECO:0000256" key="4">
    <source>
        <dbReference type="PROSITE-ProRule" id="PRU00335"/>
    </source>
</evidence>
<dbReference type="PRINTS" id="PR00455">
    <property type="entry name" value="HTHTETR"/>
</dbReference>
<dbReference type="KEGG" id="pglu:A3958_10355"/>
<dbReference type="InterPro" id="IPR036271">
    <property type="entry name" value="Tet_transcr_reg_TetR-rel_C_sf"/>
</dbReference>
<organism evidence="6 7">
    <name type="scientific">Paenibacillus glucanolyticus</name>
    <dbReference type="NCBI Taxonomy" id="59843"/>
    <lineage>
        <taxon>Bacteria</taxon>
        <taxon>Bacillati</taxon>
        <taxon>Bacillota</taxon>
        <taxon>Bacilli</taxon>
        <taxon>Bacillales</taxon>
        <taxon>Paenibacillaceae</taxon>
        <taxon>Paenibacillus</taxon>
    </lineage>
</organism>
<dbReference type="SUPFAM" id="SSF48498">
    <property type="entry name" value="Tetracyclin repressor-like, C-terminal domain"/>
    <property type="match status" value="1"/>
</dbReference>
<name>A0A163J4X9_9BACL</name>
<dbReference type="InterPro" id="IPR001647">
    <property type="entry name" value="HTH_TetR"/>
</dbReference>
<dbReference type="PANTHER" id="PTHR47506:SF3">
    <property type="entry name" value="HTH-TYPE TRANSCRIPTIONAL REGULATOR LMRA"/>
    <property type="match status" value="1"/>
</dbReference>
<feature type="domain" description="HTH tetR-type" evidence="5">
    <location>
        <begin position="5"/>
        <end position="65"/>
    </location>
</feature>
<dbReference type="PROSITE" id="PS50977">
    <property type="entry name" value="HTH_TETR_2"/>
    <property type="match status" value="1"/>
</dbReference>
<dbReference type="GeneID" id="97558333"/>
<keyword evidence="2 4" id="KW-0238">DNA-binding</keyword>
<dbReference type="Pfam" id="PF21993">
    <property type="entry name" value="TetR_C_13_2"/>
    <property type="match status" value="1"/>
</dbReference>
<gene>
    <name evidence="6" type="ORF">AWU65_10775</name>
</gene>
<dbReference type="RefSeq" id="WP_006207553.1">
    <property type="nucleotide sequence ID" value="NZ_CBCSBX010000006.1"/>
</dbReference>
<evidence type="ECO:0000256" key="3">
    <source>
        <dbReference type="ARBA" id="ARBA00023163"/>
    </source>
</evidence>
<dbReference type="OrthoDB" id="9810023at2"/>
<dbReference type="Gene3D" id="1.10.357.10">
    <property type="entry name" value="Tetracycline Repressor, domain 2"/>
    <property type="match status" value="1"/>
</dbReference>
<dbReference type="AlphaFoldDB" id="A0A163J4X9"/>